<reference evidence="3" key="1">
    <citation type="submission" date="2010-08" db="EMBL/GenBank/DDBJ databases">
        <authorList>
            <consortium name="Caenorhabditis japonica Sequencing Consortium"/>
            <person name="Wilson R.K."/>
        </authorList>
    </citation>
    <scope>NUCLEOTIDE SEQUENCE [LARGE SCALE GENOMIC DNA]</scope>
    <source>
        <strain evidence="3">DF5081</strain>
    </source>
</reference>
<evidence type="ECO:0000313" key="3">
    <source>
        <dbReference type="Proteomes" id="UP000005237"/>
    </source>
</evidence>
<keyword evidence="3" id="KW-1185">Reference proteome</keyword>
<reference evidence="2" key="2">
    <citation type="submission" date="2022-06" db="UniProtKB">
        <authorList>
            <consortium name="EnsemblMetazoa"/>
        </authorList>
    </citation>
    <scope>IDENTIFICATION</scope>
    <source>
        <strain evidence="2">DF5081</strain>
    </source>
</reference>
<feature type="compositionally biased region" description="Basic and acidic residues" evidence="1">
    <location>
        <begin position="51"/>
        <end position="65"/>
    </location>
</feature>
<proteinExistence type="predicted"/>
<feature type="region of interest" description="Disordered" evidence="1">
    <location>
        <begin position="34"/>
        <end position="82"/>
    </location>
</feature>
<dbReference type="EnsemblMetazoa" id="CJA21744.1">
    <property type="protein sequence ID" value="CJA21744.1"/>
    <property type="gene ID" value="WBGene00177316"/>
</dbReference>
<evidence type="ECO:0000313" key="2">
    <source>
        <dbReference type="EnsemblMetazoa" id="CJA21744.1"/>
    </source>
</evidence>
<organism evidence="2 3">
    <name type="scientific">Caenorhabditis japonica</name>
    <dbReference type="NCBI Taxonomy" id="281687"/>
    <lineage>
        <taxon>Eukaryota</taxon>
        <taxon>Metazoa</taxon>
        <taxon>Ecdysozoa</taxon>
        <taxon>Nematoda</taxon>
        <taxon>Chromadorea</taxon>
        <taxon>Rhabditida</taxon>
        <taxon>Rhabditina</taxon>
        <taxon>Rhabditomorpha</taxon>
        <taxon>Rhabditoidea</taxon>
        <taxon>Rhabditidae</taxon>
        <taxon>Peloderinae</taxon>
        <taxon>Caenorhabditis</taxon>
    </lineage>
</organism>
<sequence>MSSAKLLSCSIRDSQLTDYDISDFNAHEEPHYHTVLTNQQLPPQKPSALQEQRRRTTADSDDYVKVSEPIYDYPPKTEKKRISPTEAAQLQELYQEYDLGLDINVPGAASVQKPPPPGQHHRTVQVQNQQTQPNVIARQDSIPQSPQSVINVPISRRTEVPIQIQHQQQPGNQAFTYNVPIQERDDPRNLTTADMS</sequence>
<evidence type="ECO:0000256" key="1">
    <source>
        <dbReference type="SAM" id="MobiDB-lite"/>
    </source>
</evidence>
<feature type="compositionally biased region" description="Polar residues" evidence="1">
    <location>
        <begin position="35"/>
        <end position="50"/>
    </location>
</feature>
<name>A0A8R1E519_CAEJA</name>
<accession>A0A8R1E519</accession>
<dbReference type="AlphaFoldDB" id="A0A8R1E519"/>
<dbReference type="Proteomes" id="UP000005237">
    <property type="component" value="Unassembled WGS sequence"/>
</dbReference>
<protein>
    <submittedName>
        <fullName evidence="2">Uncharacterized protein</fullName>
    </submittedName>
</protein>